<name>A0A2B7WYJ8_9EURO</name>
<evidence type="ECO:0000256" key="1">
    <source>
        <dbReference type="SAM" id="MobiDB-lite"/>
    </source>
</evidence>
<dbReference type="EMBL" id="PDNC01000070">
    <property type="protein sequence ID" value="PGH01601.1"/>
    <property type="molecule type" value="Genomic_DNA"/>
</dbReference>
<organism evidence="2 3">
    <name type="scientific">Blastomyces parvus</name>
    <dbReference type="NCBI Taxonomy" id="2060905"/>
    <lineage>
        <taxon>Eukaryota</taxon>
        <taxon>Fungi</taxon>
        <taxon>Dikarya</taxon>
        <taxon>Ascomycota</taxon>
        <taxon>Pezizomycotina</taxon>
        <taxon>Eurotiomycetes</taxon>
        <taxon>Eurotiomycetidae</taxon>
        <taxon>Onygenales</taxon>
        <taxon>Ajellomycetaceae</taxon>
        <taxon>Blastomyces</taxon>
    </lineage>
</organism>
<feature type="region of interest" description="Disordered" evidence="1">
    <location>
        <begin position="1"/>
        <end position="31"/>
    </location>
</feature>
<protein>
    <submittedName>
        <fullName evidence="2">Uncharacterized protein</fullName>
    </submittedName>
</protein>
<dbReference type="Proteomes" id="UP000224080">
    <property type="component" value="Unassembled WGS sequence"/>
</dbReference>
<evidence type="ECO:0000313" key="3">
    <source>
        <dbReference type="Proteomes" id="UP000224080"/>
    </source>
</evidence>
<gene>
    <name evidence="2" type="ORF">GX51_05166</name>
</gene>
<sequence length="118" mass="12329">MSLTRPATGLGAKSSPLERRSPGQTKEGDGSYLAWSSGNAVVCFGNPPAERPSPGLKNVIHVAAGPGRELPRRRMEPLGAGGGRELPFWAIAGGGEKLSRPSGIGMIRAETHATWKVT</sequence>
<reference evidence="2 3" key="1">
    <citation type="submission" date="2017-10" db="EMBL/GenBank/DDBJ databases">
        <title>Comparative genomics in systemic dimorphic fungi from Ajellomycetaceae.</title>
        <authorList>
            <person name="Munoz J.F."/>
            <person name="Mcewen J.G."/>
            <person name="Clay O.K."/>
            <person name="Cuomo C.A."/>
        </authorList>
    </citation>
    <scope>NUCLEOTIDE SEQUENCE [LARGE SCALE GENOMIC DNA]</scope>
    <source>
        <strain evidence="2 3">UAMH130</strain>
    </source>
</reference>
<dbReference type="AlphaFoldDB" id="A0A2B7WYJ8"/>
<keyword evidence="3" id="KW-1185">Reference proteome</keyword>
<evidence type="ECO:0000313" key="2">
    <source>
        <dbReference type="EMBL" id="PGH01601.1"/>
    </source>
</evidence>
<comment type="caution">
    <text evidence="2">The sequence shown here is derived from an EMBL/GenBank/DDBJ whole genome shotgun (WGS) entry which is preliminary data.</text>
</comment>
<feature type="compositionally biased region" description="Basic and acidic residues" evidence="1">
    <location>
        <begin position="16"/>
        <end position="29"/>
    </location>
</feature>
<proteinExistence type="predicted"/>
<accession>A0A2B7WYJ8</accession>